<dbReference type="RefSeq" id="XP_022097275.1">
    <property type="nucleotide sequence ID" value="XM_022241583.1"/>
</dbReference>
<organism evidence="3 4">
    <name type="scientific">Acanthaster planci</name>
    <name type="common">Crown-of-thorns starfish</name>
    <dbReference type="NCBI Taxonomy" id="133434"/>
    <lineage>
        <taxon>Eukaryota</taxon>
        <taxon>Metazoa</taxon>
        <taxon>Echinodermata</taxon>
        <taxon>Eleutherozoa</taxon>
        <taxon>Asterozoa</taxon>
        <taxon>Asteroidea</taxon>
        <taxon>Valvatacea</taxon>
        <taxon>Valvatida</taxon>
        <taxon>Acanthasteridae</taxon>
        <taxon>Acanthaster</taxon>
    </lineage>
</organism>
<reference evidence="4" key="1">
    <citation type="submission" date="2025-08" db="UniProtKB">
        <authorList>
            <consortium name="RefSeq"/>
        </authorList>
    </citation>
    <scope>IDENTIFICATION</scope>
</reference>
<keyword evidence="2" id="KW-1133">Transmembrane helix</keyword>
<accession>A0A8B7YXQ6</accession>
<feature type="region of interest" description="Disordered" evidence="1">
    <location>
        <begin position="70"/>
        <end position="91"/>
    </location>
</feature>
<feature type="region of interest" description="Disordered" evidence="1">
    <location>
        <begin position="431"/>
        <end position="462"/>
    </location>
</feature>
<dbReference type="Gene3D" id="1.20.5.340">
    <property type="match status" value="1"/>
</dbReference>
<feature type="region of interest" description="Disordered" evidence="1">
    <location>
        <begin position="104"/>
        <end position="204"/>
    </location>
</feature>
<keyword evidence="2" id="KW-0812">Transmembrane</keyword>
<keyword evidence="3" id="KW-1185">Reference proteome</keyword>
<sequence>MSYPAVLQAQPPHSPQYYTQQYPKLLQQPVPGNLEAIEMRPTAGFVRLPQDPPGMQPHRVNHQMETPMSNGVAMRPAPDYNNPPTYSLDDLNRRSQLPYSQHSHNYEELPFPPVAESSTDDVVQEDKPAAMQRQGSHTEVDQYFNPAPVHSISSTPLTLAEPPEKKPRKKVNPIYDRYEGPTEKVTTSRDGYPKSSSRPPSKGPCLGRCLRHPLTIVVIFVLVAVVIVALVLLMLGKIETPASSGSSDKQILPTVKVTDPPVTTPSSFTGGSVNDELLKIVRDQQLIIQDLQRRIGSLESMLGGGGEVNASLSTKVAMNTIKIENIQDRITPLEDSVTELQASLTNSLSSLEATKSRTAALENSTHSLQTQVASLGALVVTQGQRINENGDKNTAQDADISSAQQSITILQQEFQHDLFEVNRTIYGELDTISKMPGPRGFNGSEGPPGPAGPQGQQGAGDLSQCDYQKLSDSSAGSSVSVTRGPWTSPTADKIFTAFTCSTKGGTLANLETDTQGRYRCVCTGWHAPSDGSTDRKCYSHYWRCPKTS</sequence>
<keyword evidence="2" id="KW-0472">Membrane</keyword>
<evidence type="ECO:0000256" key="2">
    <source>
        <dbReference type="SAM" id="Phobius"/>
    </source>
</evidence>
<protein>
    <submittedName>
        <fullName evidence="4">Uncharacterized protein LOC110982858 isoform X1</fullName>
    </submittedName>
</protein>
<feature type="transmembrane region" description="Helical" evidence="2">
    <location>
        <begin position="214"/>
        <end position="235"/>
    </location>
</feature>
<evidence type="ECO:0000256" key="1">
    <source>
        <dbReference type="SAM" id="MobiDB-lite"/>
    </source>
</evidence>
<dbReference type="AlphaFoldDB" id="A0A8B7YXQ6"/>
<dbReference type="GeneID" id="110982858"/>
<evidence type="ECO:0000313" key="3">
    <source>
        <dbReference type="Proteomes" id="UP000694845"/>
    </source>
</evidence>
<dbReference type="OrthoDB" id="10072310at2759"/>
<proteinExistence type="predicted"/>
<name>A0A8B7YXQ6_ACAPL</name>
<dbReference type="Proteomes" id="UP000694845">
    <property type="component" value="Unplaced"/>
</dbReference>
<feature type="compositionally biased region" description="Low complexity" evidence="1">
    <location>
        <begin position="193"/>
        <end position="204"/>
    </location>
</feature>
<evidence type="ECO:0000313" key="4">
    <source>
        <dbReference type="RefSeq" id="XP_022097275.1"/>
    </source>
</evidence>
<dbReference type="KEGG" id="aplc:110982858"/>
<gene>
    <name evidence="4" type="primary">LOC110982858</name>
</gene>